<evidence type="ECO:0000256" key="2">
    <source>
        <dbReference type="SAM" id="SignalP"/>
    </source>
</evidence>
<keyword evidence="2" id="KW-0732">Signal</keyword>
<dbReference type="OrthoDB" id="5411518at2759"/>
<feature type="chain" id="PRO_5001537994" evidence="2">
    <location>
        <begin position="30"/>
        <end position="323"/>
    </location>
</feature>
<dbReference type="VEuPathDB" id="FungiDB:H310_06790"/>
<protein>
    <submittedName>
        <fullName evidence="3">Uncharacterized protein</fullName>
    </submittedName>
</protein>
<dbReference type="PANTHER" id="PTHR39290">
    <property type="entry name" value="C3H1-TYPE DOMAIN-CONTAINING PROTEIN-RELATED"/>
    <property type="match status" value="1"/>
</dbReference>
<dbReference type="EMBL" id="KI913963">
    <property type="protein sequence ID" value="ETW01197.1"/>
    <property type="molecule type" value="Genomic_DNA"/>
</dbReference>
<dbReference type="AlphaFoldDB" id="A0A024U5M0"/>
<name>A0A024U5M0_9STRA</name>
<feature type="region of interest" description="Disordered" evidence="1">
    <location>
        <begin position="31"/>
        <end position="50"/>
    </location>
</feature>
<feature type="signal peptide" evidence="2">
    <location>
        <begin position="1"/>
        <end position="29"/>
    </location>
</feature>
<evidence type="ECO:0000256" key="1">
    <source>
        <dbReference type="SAM" id="MobiDB-lite"/>
    </source>
</evidence>
<accession>A0A024U5M0</accession>
<dbReference type="eggNOG" id="ENOG502S189">
    <property type="taxonomic scope" value="Eukaryota"/>
</dbReference>
<dbReference type="GeneID" id="20083840"/>
<organism evidence="3">
    <name type="scientific">Aphanomyces invadans</name>
    <dbReference type="NCBI Taxonomy" id="157072"/>
    <lineage>
        <taxon>Eukaryota</taxon>
        <taxon>Sar</taxon>
        <taxon>Stramenopiles</taxon>
        <taxon>Oomycota</taxon>
        <taxon>Saprolegniomycetes</taxon>
        <taxon>Saprolegniales</taxon>
        <taxon>Verrucalvaceae</taxon>
        <taxon>Aphanomyces</taxon>
    </lineage>
</organism>
<proteinExistence type="predicted"/>
<sequence>MHRRVCIRAASASSSAVLTVLLTSKQAQCNSTPLAPSSSSDSRAPQAAPSPSWNVLQPLYSLRDWALQSGGKSADDKHFAAFASKTNTTGLMSWPSLVKGLETRAKDEVAFVALTATARAAVASNDTVTLATMPQRFAEAAYGPGITPEMRNKHVEEFGCVKYTREAMQLITNTSRSRGVVEVGAGHGQWAAHLRRSYQVDILAYDNMTALPLSSRPIASGVVDGDESVLVTHRHLRGRVLLLVYPDPGPMAFKTLTNYMQSSPSNDALVYVGEGRGGANADSRFFDLLESSSWELESTLALEPFGTKGFERMFVFRRRIVTR</sequence>
<gene>
    <name evidence="3" type="ORF">H310_06790</name>
</gene>
<reference evidence="3" key="1">
    <citation type="submission" date="2013-12" db="EMBL/GenBank/DDBJ databases">
        <title>The Genome Sequence of Aphanomyces invadans NJM9701.</title>
        <authorList>
            <consortium name="The Broad Institute Genomics Platform"/>
            <person name="Russ C."/>
            <person name="Tyler B."/>
            <person name="van West P."/>
            <person name="Dieguez-Uribeondo J."/>
            <person name="Young S.K."/>
            <person name="Zeng Q."/>
            <person name="Gargeya S."/>
            <person name="Fitzgerald M."/>
            <person name="Abouelleil A."/>
            <person name="Alvarado L."/>
            <person name="Chapman S.B."/>
            <person name="Gainer-Dewar J."/>
            <person name="Goldberg J."/>
            <person name="Griggs A."/>
            <person name="Gujja S."/>
            <person name="Hansen M."/>
            <person name="Howarth C."/>
            <person name="Imamovic A."/>
            <person name="Ireland A."/>
            <person name="Larimer J."/>
            <person name="McCowan C."/>
            <person name="Murphy C."/>
            <person name="Pearson M."/>
            <person name="Poon T.W."/>
            <person name="Priest M."/>
            <person name="Roberts A."/>
            <person name="Saif S."/>
            <person name="Shea T."/>
            <person name="Sykes S."/>
            <person name="Wortman J."/>
            <person name="Nusbaum C."/>
            <person name="Birren B."/>
        </authorList>
    </citation>
    <scope>NUCLEOTIDE SEQUENCE [LARGE SCALE GENOMIC DNA]</scope>
    <source>
        <strain evidence="3">NJM9701</strain>
    </source>
</reference>
<dbReference type="PANTHER" id="PTHR39290:SF6">
    <property type="entry name" value="S-ADENOSYL-L-METHIONINE-DEPENDENT METHYLTRANSFERASES SUPERFAMILY PROTEIN"/>
    <property type="match status" value="1"/>
</dbReference>
<evidence type="ECO:0000313" key="3">
    <source>
        <dbReference type="EMBL" id="ETW01197.1"/>
    </source>
</evidence>
<dbReference type="RefSeq" id="XP_008870195.1">
    <property type="nucleotide sequence ID" value="XM_008871973.1"/>
</dbReference>